<dbReference type="Gene3D" id="2.40.50.100">
    <property type="match status" value="2"/>
</dbReference>
<dbReference type="PANTHER" id="PTHR32347:SF14">
    <property type="entry name" value="EFFLUX SYSTEM COMPONENT YKNX-RELATED"/>
    <property type="match status" value="1"/>
</dbReference>
<dbReference type="InterPro" id="IPR058649">
    <property type="entry name" value="CzcB_C"/>
</dbReference>
<dbReference type="Proteomes" id="UP000823922">
    <property type="component" value="Unassembled WGS sequence"/>
</dbReference>
<dbReference type="AlphaFoldDB" id="A0A9D2QLD1"/>
<dbReference type="GO" id="GO:0022857">
    <property type="term" value="F:transmembrane transporter activity"/>
    <property type="evidence" value="ECO:0007669"/>
    <property type="project" value="InterPro"/>
</dbReference>
<reference evidence="8" key="2">
    <citation type="submission" date="2021-04" db="EMBL/GenBank/DDBJ databases">
        <authorList>
            <person name="Gilroy R."/>
        </authorList>
    </citation>
    <scope>NUCLEOTIDE SEQUENCE</scope>
    <source>
        <strain evidence="8">ChiBcec1-1630</strain>
    </source>
</reference>
<feature type="domain" description="CzcB-like C-terminal circularly permuted SH3-like" evidence="6">
    <location>
        <begin position="420"/>
        <end position="471"/>
    </location>
</feature>
<feature type="domain" description="Multidrug resistance protein MdtA-like barrel-sandwich hybrid" evidence="5">
    <location>
        <begin position="65"/>
        <end position="331"/>
    </location>
</feature>
<feature type="coiled-coil region" evidence="4">
    <location>
        <begin position="143"/>
        <end position="177"/>
    </location>
</feature>
<sequence>MKKLKWSRKKIVGLIAAVLVAVVIVVSAVNAGGTEGRYQETTVAARDIVSYLEFSGNIEAVDVSNVYAGVAAQIREVKVEEGDQVEAGDVIAVLDSSEVEYNIAVQEATLNEAELTDSYNIKDSQTSLDNLNEQLDSGLNSTMNTAQETLLTAQQNYQDAVETYNQAKEELDNGTTQAVVSARQSVASAQASYDSAEDQHENHMITDEALATYAVTLSNAQESLRLAQETAEQDVQDYYDAMVEAEEALANAESDYAAAELSMEQNVETTEDTLERTQALASQETTKLQIEHLKDSLEDYTITAPISGYITDLTLREGEYTTNATAVAEVTNFDTMQVEIRISEYDVSNVNEGDAVQIHVDSLNKDYEGTISRISKTATVENEVSYLDAVVEFEADDDIMDGLSAEARLIQTQELGVPALPSEAISYKEDNTAYVYIRDENGNLTEQTVSLGETDGTWVQITEGLEAGDTVFYQYTPSYLMNTTAPAATMTVAQ</sequence>
<evidence type="ECO:0000256" key="1">
    <source>
        <dbReference type="ARBA" id="ARBA00004196"/>
    </source>
</evidence>
<feature type="domain" description="YknX-like beta-barrel" evidence="7">
    <location>
        <begin position="336"/>
        <end position="383"/>
    </location>
</feature>
<evidence type="ECO:0000256" key="3">
    <source>
        <dbReference type="ARBA" id="ARBA00023054"/>
    </source>
</evidence>
<reference evidence="8" key="1">
    <citation type="journal article" date="2021" name="PeerJ">
        <title>Extensive microbial diversity within the chicken gut microbiome revealed by metagenomics and culture.</title>
        <authorList>
            <person name="Gilroy R."/>
            <person name="Ravi A."/>
            <person name="Getino M."/>
            <person name="Pursley I."/>
            <person name="Horton D.L."/>
            <person name="Alikhan N.F."/>
            <person name="Baker D."/>
            <person name="Gharbi K."/>
            <person name="Hall N."/>
            <person name="Watson M."/>
            <person name="Adriaenssens E.M."/>
            <person name="Foster-Nyarko E."/>
            <person name="Jarju S."/>
            <person name="Secka A."/>
            <person name="Antonio M."/>
            <person name="Oren A."/>
            <person name="Chaudhuri R.R."/>
            <person name="La Ragione R."/>
            <person name="Hildebrand F."/>
            <person name="Pallen M.J."/>
        </authorList>
    </citation>
    <scope>NUCLEOTIDE SEQUENCE</scope>
    <source>
        <strain evidence="8">ChiBcec1-1630</strain>
    </source>
</reference>
<dbReference type="Pfam" id="PF25917">
    <property type="entry name" value="BSH_RND"/>
    <property type="match status" value="1"/>
</dbReference>
<comment type="caution">
    <text evidence="8">The sequence shown here is derived from an EMBL/GenBank/DDBJ whole genome shotgun (WGS) entry which is preliminary data.</text>
</comment>
<protein>
    <submittedName>
        <fullName evidence="8">Efflux RND transporter periplasmic adaptor subunit</fullName>
    </submittedName>
</protein>
<feature type="coiled-coil region" evidence="4">
    <location>
        <begin position="228"/>
        <end position="262"/>
    </location>
</feature>
<dbReference type="SUPFAM" id="SSF111369">
    <property type="entry name" value="HlyD-like secretion proteins"/>
    <property type="match status" value="2"/>
</dbReference>
<evidence type="ECO:0000313" key="9">
    <source>
        <dbReference type="Proteomes" id="UP000823922"/>
    </source>
</evidence>
<name>A0A9D2QLD1_9FIRM</name>
<dbReference type="Pfam" id="PF25990">
    <property type="entry name" value="Beta-barrel_YknX"/>
    <property type="match status" value="1"/>
</dbReference>
<accession>A0A9D2QLD1</accession>
<comment type="subcellular location">
    <subcellularLocation>
        <location evidence="1">Cell envelope</location>
    </subcellularLocation>
</comment>
<gene>
    <name evidence="8" type="ORF">H9926_10960</name>
</gene>
<dbReference type="InterPro" id="IPR006143">
    <property type="entry name" value="RND_pump_MFP"/>
</dbReference>
<dbReference type="EMBL" id="DWVS01000281">
    <property type="protein sequence ID" value="HJC88521.1"/>
    <property type="molecule type" value="Genomic_DNA"/>
</dbReference>
<dbReference type="GO" id="GO:0030313">
    <property type="term" value="C:cell envelope"/>
    <property type="evidence" value="ECO:0007669"/>
    <property type="project" value="UniProtKB-SubCell"/>
</dbReference>
<evidence type="ECO:0000256" key="4">
    <source>
        <dbReference type="SAM" id="Coils"/>
    </source>
</evidence>
<dbReference type="Pfam" id="PF25975">
    <property type="entry name" value="CzcB_C"/>
    <property type="match status" value="1"/>
</dbReference>
<dbReference type="InterPro" id="IPR058636">
    <property type="entry name" value="Beta-barrel_YknX"/>
</dbReference>
<dbReference type="Gene3D" id="2.40.30.170">
    <property type="match status" value="1"/>
</dbReference>
<evidence type="ECO:0000259" key="6">
    <source>
        <dbReference type="Pfam" id="PF25975"/>
    </source>
</evidence>
<keyword evidence="3 4" id="KW-0175">Coiled coil</keyword>
<evidence type="ECO:0000259" key="7">
    <source>
        <dbReference type="Pfam" id="PF25990"/>
    </source>
</evidence>
<dbReference type="Gene3D" id="1.10.287.470">
    <property type="entry name" value="Helix hairpin bin"/>
    <property type="match status" value="1"/>
</dbReference>
<dbReference type="InterPro" id="IPR050465">
    <property type="entry name" value="UPF0194_transport"/>
</dbReference>
<dbReference type="PANTHER" id="PTHR32347">
    <property type="entry name" value="EFFLUX SYSTEM COMPONENT YKNX-RELATED"/>
    <property type="match status" value="1"/>
</dbReference>
<proteinExistence type="inferred from homology"/>
<evidence type="ECO:0000256" key="2">
    <source>
        <dbReference type="ARBA" id="ARBA00009477"/>
    </source>
</evidence>
<evidence type="ECO:0000313" key="8">
    <source>
        <dbReference type="EMBL" id="HJC88521.1"/>
    </source>
</evidence>
<dbReference type="NCBIfam" id="TIGR01730">
    <property type="entry name" value="RND_mfp"/>
    <property type="match status" value="1"/>
</dbReference>
<dbReference type="Gene3D" id="2.40.420.20">
    <property type="match status" value="1"/>
</dbReference>
<comment type="similarity">
    <text evidence="2">Belongs to the membrane fusion protein (MFP) (TC 8.A.1) family.</text>
</comment>
<dbReference type="InterPro" id="IPR058625">
    <property type="entry name" value="MdtA-like_BSH"/>
</dbReference>
<evidence type="ECO:0000259" key="5">
    <source>
        <dbReference type="Pfam" id="PF25917"/>
    </source>
</evidence>
<dbReference type="GO" id="GO:0016020">
    <property type="term" value="C:membrane"/>
    <property type="evidence" value="ECO:0007669"/>
    <property type="project" value="InterPro"/>
</dbReference>
<organism evidence="8 9">
    <name type="scientific">Candidatus Eisenbergiella intestinigallinarum</name>
    <dbReference type="NCBI Taxonomy" id="2838549"/>
    <lineage>
        <taxon>Bacteria</taxon>
        <taxon>Bacillati</taxon>
        <taxon>Bacillota</taxon>
        <taxon>Clostridia</taxon>
        <taxon>Lachnospirales</taxon>
        <taxon>Lachnospiraceae</taxon>
        <taxon>Eisenbergiella</taxon>
    </lineage>
</organism>